<comment type="caution">
    <text evidence="8">The sequence shown here is derived from an EMBL/GenBank/DDBJ whole genome shotgun (WGS) entry which is preliminary data.</text>
</comment>
<evidence type="ECO:0000256" key="4">
    <source>
        <dbReference type="ARBA" id="ARBA00022840"/>
    </source>
</evidence>
<evidence type="ECO:0000259" key="6">
    <source>
        <dbReference type="PROSITE" id="PS51480"/>
    </source>
</evidence>
<keyword evidence="1" id="KW-0808">Transferase</keyword>
<proteinExistence type="predicted"/>
<evidence type="ECO:0000259" key="7">
    <source>
        <dbReference type="PROSITE" id="PS51481"/>
    </source>
</evidence>
<dbReference type="InterPro" id="IPR050861">
    <property type="entry name" value="Dihydroxyacetone_Kinase"/>
</dbReference>
<keyword evidence="4" id="KW-0067">ATP-binding</keyword>
<dbReference type="PROSITE" id="PS51480">
    <property type="entry name" value="DHAL"/>
    <property type="match status" value="1"/>
</dbReference>
<dbReference type="RefSeq" id="WP_369774750.1">
    <property type="nucleotide sequence ID" value="NZ_JBGEHV010000016.1"/>
</dbReference>
<protein>
    <submittedName>
        <fullName evidence="8">Dihydroxyacetone kinase family protein</fullName>
    </submittedName>
</protein>
<dbReference type="Gene3D" id="3.40.50.10440">
    <property type="entry name" value="Dihydroxyacetone kinase, domain 1"/>
    <property type="match status" value="1"/>
</dbReference>
<gene>
    <name evidence="8" type="ORF">AB8O55_11120</name>
</gene>
<dbReference type="PROSITE" id="PS51481">
    <property type="entry name" value="DHAK"/>
    <property type="match status" value="1"/>
</dbReference>
<dbReference type="Gene3D" id="1.25.40.340">
    <property type="match status" value="1"/>
</dbReference>
<dbReference type="SUPFAM" id="SSF82549">
    <property type="entry name" value="DAK1/DegV-like"/>
    <property type="match status" value="1"/>
</dbReference>
<evidence type="ECO:0000256" key="3">
    <source>
        <dbReference type="ARBA" id="ARBA00022777"/>
    </source>
</evidence>
<keyword evidence="2" id="KW-0547">Nucleotide-binding</keyword>
<dbReference type="InterPro" id="IPR004006">
    <property type="entry name" value="DhaK_dom"/>
</dbReference>
<evidence type="ECO:0000256" key="1">
    <source>
        <dbReference type="ARBA" id="ARBA00022679"/>
    </source>
</evidence>
<dbReference type="Pfam" id="PF02734">
    <property type="entry name" value="Dak2"/>
    <property type="match status" value="1"/>
</dbReference>
<evidence type="ECO:0000256" key="5">
    <source>
        <dbReference type="SAM" id="MobiDB-lite"/>
    </source>
</evidence>
<dbReference type="EMBL" id="JBGEHV010000016">
    <property type="protein sequence ID" value="MEY8039947.1"/>
    <property type="molecule type" value="Genomic_DNA"/>
</dbReference>
<dbReference type="PANTHER" id="PTHR28629:SF4">
    <property type="entry name" value="TRIOKINASE_FMN CYCLASE"/>
    <property type="match status" value="1"/>
</dbReference>
<reference evidence="8 9" key="1">
    <citation type="submission" date="2024-08" db="EMBL/GenBank/DDBJ databases">
        <title>Genome mining of Saccharopolyspora cebuensis PGLac3 from Nigerian medicinal plant.</title>
        <authorList>
            <person name="Ezeobiora C.E."/>
            <person name="Igbokwe N.H."/>
            <person name="Amin D.H."/>
            <person name="Mendie U.E."/>
        </authorList>
    </citation>
    <scope>NUCLEOTIDE SEQUENCE [LARGE SCALE GENOMIC DNA]</scope>
    <source>
        <strain evidence="8 9">PGLac3</strain>
    </source>
</reference>
<dbReference type="SUPFAM" id="SSF101473">
    <property type="entry name" value="DhaL-like"/>
    <property type="match status" value="1"/>
</dbReference>
<dbReference type="SMART" id="SM01120">
    <property type="entry name" value="Dak2"/>
    <property type="match status" value="1"/>
</dbReference>
<feature type="domain" description="DhaL" evidence="6">
    <location>
        <begin position="368"/>
        <end position="570"/>
    </location>
</feature>
<organism evidence="8 9">
    <name type="scientific">Saccharopolyspora cebuensis</name>
    <dbReference type="NCBI Taxonomy" id="418759"/>
    <lineage>
        <taxon>Bacteria</taxon>
        <taxon>Bacillati</taxon>
        <taxon>Actinomycetota</taxon>
        <taxon>Actinomycetes</taxon>
        <taxon>Pseudonocardiales</taxon>
        <taxon>Pseudonocardiaceae</taxon>
        <taxon>Saccharopolyspora</taxon>
    </lineage>
</organism>
<keyword evidence="3 8" id="KW-0418">Kinase</keyword>
<evidence type="ECO:0000313" key="8">
    <source>
        <dbReference type="EMBL" id="MEY8039947.1"/>
    </source>
</evidence>
<keyword evidence="9" id="KW-1185">Reference proteome</keyword>
<sequence>MTRLYDDPATFTEDMVAGFVAAHPDHVRQVPGGVVRSRRPRRGKVAVVTGGGSGHYPAFCGVVGPGFADGAVIGNIFTSPSAQDAYSVARAADNGAGVVFSFGNYQGDNMHFGLAVERLEREGVRAHNVVVTDDVASAPRSEASKRRGVVGDFVVFKVASAAAEEGYDFDEVVRVAEHANDRTRSLGVAFDGCTLPGQDEPLFEVPAGRMGLGLGIHGEPGVSERDLPSAAELAKILVDGVLAEAPADAGQRPRVTAILNGLGATKYEELYVVWRTASRLLAEAGVEVVAPEVGELVTSLDMAGCSLTVTWLDPELERLWQAPADSPAYRKGDVGIPVADGSEPAYEPPAPVEQEVVEAPAEGKATAALVVRALDVVAERLRDAEDELGRMDAIAGDGDHGRGMTKGSAAAAEAATEEAAQGVGPAAVLLAAGDAWASKAGGTSGALWGAALRSFGDLLPADRAVTGDDVTSGAAAALASVQRLGRAELGDKTLVDALVPFVDALREATGSGAGVARAWQRAAEVATEAAAGTAELRPRTGRARPLAERSVGTPDPGATSLAMALTWIGGVLAES</sequence>
<evidence type="ECO:0000313" key="9">
    <source>
        <dbReference type="Proteomes" id="UP001564626"/>
    </source>
</evidence>
<dbReference type="Proteomes" id="UP001564626">
    <property type="component" value="Unassembled WGS sequence"/>
</dbReference>
<name>A0ABV4CFR4_9PSEU</name>
<feature type="region of interest" description="Disordered" evidence="5">
    <location>
        <begin position="530"/>
        <end position="555"/>
    </location>
</feature>
<evidence type="ECO:0000256" key="2">
    <source>
        <dbReference type="ARBA" id="ARBA00022741"/>
    </source>
</evidence>
<dbReference type="GO" id="GO:0016301">
    <property type="term" value="F:kinase activity"/>
    <property type="evidence" value="ECO:0007669"/>
    <property type="project" value="UniProtKB-KW"/>
</dbReference>
<dbReference type="NCBIfam" id="NF011049">
    <property type="entry name" value="PRK14479.1"/>
    <property type="match status" value="1"/>
</dbReference>
<dbReference type="Pfam" id="PF02733">
    <property type="entry name" value="Dak1"/>
    <property type="match status" value="1"/>
</dbReference>
<dbReference type="InterPro" id="IPR004007">
    <property type="entry name" value="DhaL_dom"/>
</dbReference>
<dbReference type="PANTHER" id="PTHR28629">
    <property type="entry name" value="TRIOKINASE/FMN CYCLASE"/>
    <property type="match status" value="1"/>
</dbReference>
<accession>A0ABV4CFR4</accession>
<dbReference type="InterPro" id="IPR036117">
    <property type="entry name" value="DhaL_dom_sf"/>
</dbReference>
<feature type="domain" description="DhaK" evidence="7">
    <location>
        <begin position="7"/>
        <end position="329"/>
    </location>
</feature>
<dbReference type="Gene3D" id="3.30.1180.20">
    <property type="entry name" value="Dihydroxyacetone kinase, domain 2"/>
    <property type="match status" value="1"/>
</dbReference>